<comment type="catalytic activity">
    <reaction evidence="14 18">
        <text>L-glutamate 5-semialdehyde + NAD(+) + H2O = L-glutamate + NADH + 2 H(+)</text>
        <dbReference type="Rhea" id="RHEA:30235"/>
        <dbReference type="ChEBI" id="CHEBI:15377"/>
        <dbReference type="ChEBI" id="CHEBI:15378"/>
        <dbReference type="ChEBI" id="CHEBI:29985"/>
        <dbReference type="ChEBI" id="CHEBI:57540"/>
        <dbReference type="ChEBI" id="CHEBI:57945"/>
        <dbReference type="ChEBI" id="CHEBI:58066"/>
        <dbReference type="EC" id="1.2.1.88"/>
    </reaction>
</comment>
<reference evidence="24 25" key="1">
    <citation type="submission" date="2019-06" db="EMBL/GenBank/DDBJ databases">
        <title>Whole genome shotgun sequence of Zoogloea ramigera NBRC 15342.</title>
        <authorList>
            <person name="Hosoyama A."/>
            <person name="Uohara A."/>
            <person name="Ohji S."/>
            <person name="Ichikawa N."/>
        </authorList>
    </citation>
    <scope>NUCLEOTIDE SEQUENCE [LARGE SCALE GENOMIC DNA]</scope>
    <source>
        <strain evidence="24 25">NBRC 15342</strain>
    </source>
</reference>
<dbReference type="FunFam" id="3.20.20.220:FF:000004">
    <property type="entry name" value="Bifunctional protein PutA"/>
    <property type="match status" value="1"/>
</dbReference>
<dbReference type="PIRSF" id="PIRSF000197">
    <property type="entry name" value="Bifunct_PutA"/>
    <property type="match status" value="1"/>
</dbReference>
<dbReference type="SUPFAM" id="SSF53720">
    <property type="entry name" value="ALDH-like"/>
    <property type="match status" value="1"/>
</dbReference>
<dbReference type="InterPro" id="IPR024082">
    <property type="entry name" value="PRODH_PutA_dom_II"/>
</dbReference>
<evidence type="ECO:0000256" key="12">
    <source>
        <dbReference type="ARBA" id="ARBA00023163"/>
    </source>
</evidence>
<dbReference type="Pfam" id="PF01619">
    <property type="entry name" value="Pro_dh"/>
    <property type="match status" value="1"/>
</dbReference>
<comment type="pathway">
    <text evidence="2 18">Amino-acid degradation; L-proline degradation into L-glutamate; L-glutamate from L-proline: step 1/2.</text>
</comment>
<dbReference type="InterPro" id="IPR016163">
    <property type="entry name" value="Ald_DH_C"/>
</dbReference>
<dbReference type="GO" id="GO:0003842">
    <property type="term" value="F:L-glutamate gamma-semialdehyde dehydrogenase activity"/>
    <property type="evidence" value="ECO:0007669"/>
    <property type="project" value="UniProtKB-UniRule"/>
</dbReference>
<name>A0A4Y4D2B0_ZOORA</name>
<dbReference type="FunFam" id="3.40.309.10:FF:000005">
    <property type="entry name" value="1-pyrroline-5-carboxylate dehydrogenase 1"/>
    <property type="match status" value="1"/>
</dbReference>
<dbReference type="PANTHER" id="PTHR42862">
    <property type="entry name" value="DELTA-1-PYRROLINE-5-CARBOXYLATE DEHYDROGENASE 1, ISOFORM A-RELATED"/>
    <property type="match status" value="1"/>
</dbReference>
<evidence type="ECO:0000256" key="3">
    <source>
        <dbReference type="ARBA" id="ARBA00004786"/>
    </source>
</evidence>
<protein>
    <recommendedName>
        <fullName evidence="18">Bifunctional protein PutA</fullName>
    </recommendedName>
    <domain>
        <recommendedName>
            <fullName evidence="18">Proline dehydrogenase</fullName>
            <ecNumber evidence="18">1.5.5.2</ecNumber>
        </recommendedName>
        <alternativeName>
            <fullName evidence="18">Proline oxidase</fullName>
        </alternativeName>
    </domain>
    <domain>
        <recommendedName>
            <fullName evidence="18">Delta-1-pyrroline-5-carboxylate dehydrogenase</fullName>
            <shortName evidence="18">P5C dehydrogenase</shortName>
            <ecNumber evidence="18">1.2.1.88</ecNumber>
        </recommendedName>
        <alternativeName>
            <fullName evidence="18">L-glutamate gamma-semialdehyde dehydrogenase</fullName>
        </alternativeName>
    </domain>
</protein>
<evidence type="ECO:0000256" key="9">
    <source>
        <dbReference type="ARBA" id="ARBA00023027"/>
    </source>
</evidence>
<dbReference type="NCBIfam" id="NF008869">
    <property type="entry name" value="PRK11904.1"/>
    <property type="match status" value="1"/>
</dbReference>
<keyword evidence="12 18" id="KW-0804">Transcription</keyword>
<evidence type="ECO:0000256" key="1">
    <source>
        <dbReference type="ARBA" id="ARBA00001974"/>
    </source>
</evidence>
<evidence type="ECO:0000259" key="21">
    <source>
        <dbReference type="Pfam" id="PF01619"/>
    </source>
</evidence>
<dbReference type="PANTHER" id="PTHR42862:SF1">
    <property type="entry name" value="DELTA-1-PYRROLINE-5-CARBOXYLATE DEHYDROGENASE 2, ISOFORM A-RELATED"/>
    <property type="match status" value="1"/>
</dbReference>
<dbReference type="RefSeq" id="WP_141353671.1">
    <property type="nucleotide sequence ID" value="NZ_BJNV01000057.1"/>
</dbReference>
<keyword evidence="13" id="KW-0511">Multifunctional enzyme</keyword>
<keyword evidence="6 18" id="KW-0274">FAD</keyword>
<dbReference type="UniPathway" id="UPA00261">
    <property type="reaction ID" value="UER00373"/>
</dbReference>
<dbReference type="InterPro" id="IPR029041">
    <property type="entry name" value="FAD-linked_oxidoreductase-like"/>
</dbReference>
<dbReference type="Pfam" id="PF18327">
    <property type="entry name" value="PRODH"/>
    <property type="match status" value="1"/>
</dbReference>
<comment type="function">
    <text evidence="18">Oxidizes proline to glutamate for use as a carbon and nitrogen source.</text>
</comment>
<dbReference type="InterPro" id="IPR041349">
    <property type="entry name" value="PRODH"/>
</dbReference>
<evidence type="ECO:0000256" key="8">
    <source>
        <dbReference type="ARBA" id="ARBA00023015"/>
    </source>
</evidence>
<evidence type="ECO:0000256" key="16">
    <source>
        <dbReference type="ARBA" id="ARBA00060889"/>
    </source>
</evidence>
<dbReference type="Gene3D" id="3.40.605.10">
    <property type="entry name" value="Aldehyde Dehydrogenase, Chain A, domain 1"/>
    <property type="match status" value="1"/>
</dbReference>
<feature type="domain" description="Aldehyde dehydrogenase" evidence="20">
    <location>
        <begin position="571"/>
        <end position="1005"/>
    </location>
</feature>
<dbReference type="InterPro" id="IPR002872">
    <property type="entry name" value="Proline_DH_dom"/>
</dbReference>
<dbReference type="InterPro" id="IPR005933">
    <property type="entry name" value="PutA_C"/>
</dbReference>
<dbReference type="EC" id="1.2.1.88" evidence="18"/>
<feature type="domain" description="Proline utilization A proline dehydrogenase N-terminal" evidence="23">
    <location>
        <begin position="15"/>
        <end position="59"/>
    </location>
</feature>
<dbReference type="InterPro" id="IPR050485">
    <property type="entry name" value="Proline_metab_enzyme"/>
</dbReference>
<evidence type="ECO:0000256" key="7">
    <source>
        <dbReference type="ARBA" id="ARBA00023002"/>
    </source>
</evidence>
<comment type="similarity">
    <text evidence="16 18">In the N-terminal section; belongs to the proline dehydrogenase family.</text>
</comment>
<dbReference type="InterPro" id="IPR016160">
    <property type="entry name" value="Ald_DH_CS_CYS"/>
</dbReference>
<evidence type="ECO:0000259" key="23">
    <source>
        <dbReference type="Pfam" id="PF18327"/>
    </source>
</evidence>
<proteinExistence type="inferred from homology"/>
<dbReference type="InterPro" id="IPR015590">
    <property type="entry name" value="Aldehyde_DH_dom"/>
</dbReference>
<evidence type="ECO:0000256" key="15">
    <source>
        <dbReference type="ARBA" id="ARBA00048779"/>
    </source>
</evidence>
<comment type="pathway">
    <text evidence="3 18">Amino-acid degradation; L-proline degradation into L-glutamate; L-glutamate from L-proline: step 2/2.</text>
</comment>
<dbReference type="GO" id="GO:0003677">
    <property type="term" value="F:DNA binding"/>
    <property type="evidence" value="ECO:0007669"/>
    <property type="project" value="UniProtKB-KW"/>
</dbReference>
<evidence type="ECO:0000313" key="24">
    <source>
        <dbReference type="EMBL" id="GEC96900.1"/>
    </source>
</evidence>
<dbReference type="Proteomes" id="UP000318422">
    <property type="component" value="Unassembled WGS sequence"/>
</dbReference>
<dbReference type="NCBIfam" id="TIGR01238">
    <property type="entry name" value="D1pyr5carbox3"/>
    <property type="match status" value="1"/>
</dbReference>
<evidence type="ECO:0000256" key="10">
    <source>
        <dbReference type="ARBA" id="ARBA00023062"/>
    </source>
</evidence>
<comment type="catalytic activity">
    <reaction evidence="15 18">
        <text>L-proline + a quinone = (S)-1-pyrroline-5-carboxylate + a quinol + H(+)</text>
        <dbReference type="Rhea" id="RHEA:23784"/>
        <dbReference type="ChEBI" id="CHEBI:15378"/>
        <dbReference type="ChEBI" id="CHEBI:17388"/>
        <dbReference type="ChEBI" id="CHEBI:24646"/>
        <dbReference type="ChEBI" id="CHEBI:60039"/>
        <dbReference type="ChEBI" id="CHEBI:132124"/>
        <dbReference type="EC" id="1.5.5.2"/>
    </reaction>
</comment>
<dbReference type="SUPFAM" id="SSF51730">
    <property type="entry name" value="FAD-linked oxidoreductase"/>
    <property type="match status" value="1"/>
</dbReference>
<dbReference type="InterPro" id="IPR016162">
    <property type="entry name" value="Ald_DH_N"/>
</dbReference>
<organism evidence="24 25">
    <name type="scientific">Zoogloea ramigera</name>
    <dbReference type="NCBI Taxonomy" id="350"/>
    <lineage>
        <taxon>Bacteria</taxon>
        <taxon>Pseudomonadati</taxon>
        <taxon>Pseudomonadota</taxon>
        <taxon>Betaproteobacteria</taxon>
        <taxon>Rhodocyclales</taxon>
        <taxon>Zoogloeaceae</taxon>
        <taxon>Zoogloea</taxon>
    </lineage>
</organism>
<dbReference type="Gene3D" id="3.20.20.220">
    <property type="match status" value="2"/>
</dbReference>
<evidence type="ECO:0000259" key="20">
    <source>
        <dbReference type="Pfam" id="PF00171"/>
    </source>
</evidence>
<dbReference type="InterPro" id="IPR025703">
    <property type="entry name" value="Bifunct_PutA"/>
</dbReference>
<evidence type="ECO:0000256" key="4">
    <source>
        <dbReference type="ARBA" id="ARBA00022491"/>
    </source>
</evidence>
<keyword evidence="8 18" id="KW-0805">Transcription regulation</keyword>
<dbReference type="EMBL" id="BJNV01000057">
    <property type="protein sequence ID" value="GEC96900.1"/>
    <property type="molecule type" value="Genomic_DNA"/>
</dbReference>
<evidence type="ECO:0000256" key="17">
    <source>
        <dbReference type="ARBA" id="ARBA00060911"/>
    </source>
</evidence>
<keyword evidence="10 18" id="KW-0642">Proline metabolism</keyword>
<dbReference type="GO" id="GO:0009898">
    <property type="term" value="C:cytoplasmic side of plasma membrane"/>
    <property type="evidence" value="ECO:0007669"/>
    <property type="project" value="TreeGrafter"/>
</dbReference>
<dbReference type="InterPro" id="IPR016161">
    <property type="entry name" value="Ald_DH/histidinol_DH"/>
</dbReference>
<evidence type="ECO:0000256" key="13">
    <source>
        <dbReference type="ARBA" id="ARBA00023268"/>
    </source>
</evidence>
<keyword evidence="25" id="KW-1185">Reference proteome</keyword>
<keyword evidence="4 18" id="KW-0678">Repressor</keyword>
<gene>
    <name evidence="24" type="primary">putA1</name>
    <name evidence="24" type="ORF">ZRA01_29730</name>
</gene>
<dbReference type="GO" id="GO:0004657">
    <property type="term" value="F:proline dehydrogenase activity"/>
    <property type="evidence" value="ECO:0007669"/>
    <property type="project" value="UniProtKB-UniRule"/>
</dbReference>
<evidence type="ECO:0000256" key="5">
    <source>
        <dbReference type="ARBA" id="ARBA00022630"/>
    </source>
</evidence>
<feature type="active site" evidence="19">
    <location>
        <position position="824"/>
    </location>
</feature>
<feature type="active site" evidence="19">
    <location>
        <position position="790"/>
    </location>
</feature>
<evidence type="ECO:0000313" key="25">
    <source>
        <dbReference type="Proteomes" id="UP000318422"/>
    </source>
</evidence>
<dbReference type="InterPro" id="IPR024089">
    <property type="entry name" value="PRODH_PutA_dom_I/II"/>
</dbReference>
<accession>A0A4Y4D2B0</accession>
<keyword evidence="5 18" id="KW-0285">Flavoprotein</keyword>
<comment type="cofactor">
    <cofactor evidence="1 18">
        <name>FAD</name>
        <dbReference type="ChEBI" id="CHEBI:57692"/>
    </cofactor>
</comment>
<evidence type="ECO:0000256" key="14">
    <source>
        <dbReference type="ARBA" id="ARBA00048142"/>
    </source>
</evidence>
<evidence type="ECO:0000256" key="19">
    <source>
        <dbReference type="PIRSR" id="PIRSR000197-1"/>
    </source>
</evidence>
<evidence type="ECO:0000259" key="22">
    <source>
        <dbReference type="Pfam" id="PF14850"/>
    </source>
</evidence>
<dbReference type="AlphaFoldDB" id="A0A4Y4D2B0"/>
<evidence type="ECO:0000256" key="18">
    <source>
        <dbReference type="PIRNR" id="PIRNR000197"/>
    </source>
</evidence>
<feature type="domain" description="Proline dehydrogenase PutA" evidence="22">
    <location>
        <begin position="68"/>
        <end position="179"/>
    </location>
</feature>
<keyword evidence="7 18" id="KW-0560">Oxidoreductase</keyword>
<dbReference type="SUPFAM" id="SSF81935">
    <property type="entry name" value="N-terminal domain of bifunctional PutA protein"/>
    <property type="match status" value="1"/>
</dbReference>
<dbReference type="Pfam" id="PF14850">
    <property type="entry name" value="Pro_dh-DNA_bdg"/>
    <property type="match status" value="1"/>
</dbReference>
<dbReference type="EC" id="1.5.5.2" evidence="18"/>
<dbReference type="FunFam" id="1.20.5.460:FF:000001">
    <property type="entry name" value="Bifunctional protein PutA"/>
    <property type="match status" value="1"/>
</dbReference>
<dbReference type="Pfam" id="PF00171">
    <property type="entry name" value="Aldedh"/>
    <property type="match status" value="1"/>
</dbReference>
<evidence type="ECO:0000256" key="2">
    <source>
        <dbReference type="ARBA" id="ARBA00004739"/>
    </source>
</evidence>
<keyword evidence="11 18" id="KW-0238">DNA-binding</keyword>
<sequence>MTARTALEAALHDHRQAISRHCRADEAQVVATLVSEFQMLRPDPAAVEARARLLVQSVRARRRGASGVDKLMHEFSLSSQEGVALMCLAEALLRIPDRATVDRLIRDKLARGDWCGHPGHSDSLFVNAATWGLMITGALVSTHPETSLGHTLSRLLTRGGEPLIRRGVEFAMGLLGQQFVMGETIAEALERSEANIARGYTHSFDMLGEAALTTADAIRYFGSYQSAIHAIGCSGSAGVVAGPGISVKLSALHPRYSRAQRERVLAELYPRLLALARLACDYRIGFNIDAEEAERLELSLDLVERLAAEPALAGWDGLGVVVQAYQKRAPWVIDYLAQLARLAGRRLMVRLVKGAYWDSEIKRAQVDGQAGYPVFTRKPHTDLCYLACAARLLAAADVIYPQFATHNAQTLASVEQMAAERGVANYEFQCLHGMGEPLYDNVVAPGEGGRRCRIYAPVGRHETLLPYLVRRLLENGANSSFVNRIVDETVAERDLLAEPLELVLQAGGQPHPAIPLPRALYGAGRANSAGLDLADAPTLAWLSKELQRLARVEWQAGPLLATGAADIGPCFDVRNPAARRDRVGRVVCASPADIDRAVSAALDAADAWAARPAAERAGLLRNAADALEAATPELISLCIREAGKTWPNAVAEVREAVDFCRYYAASAESLPPPPAPPGPVACISPWNFPLAIFVGEVAAALAAGSPVLAKPAEQTPLIAARALRLFHAAGVPPAVLQLLPGAGETVGAALVADPRVCGVIFTGSTEVARHIHRSLATRPAGRPQPRLIAETGGQNAMIVDSSALAEQVVQDVIASGFDSAGQRCSALRVLCLQDDIAGRVLGMLEAAMGELAIGNPAHLATDVGPVIDEAARAGLLAHIEQMRAAGYRVVQCALPGEAEVGCFVPPTLIEIDSLAVLQGEVFGPVVHVLRYAATGLDALVEAINATGYGLTFGMHSRIDECIEAVSRRIRAGNMYVNRNMVGAVVGVQPFGGEGLSGTGPKAGGPLYLVHLLGLTNPPPERLGLVRRPGGDVLPAAFDALEAWAAAPGREALAEACRAYRAATLLGWEARLPGPTGETNRLSFAPRGEVLCRAGDEAALLEQLAAALACGNTPVLDAGVRLPVGLPAEVAGRVQRLAPGETRAVAAVLAAGDDGRLAAIRREAAAAGGALQPVIGADPLTERYPLHRLCVERVMTVNTTAAGGNTSLMTLTG</sequence>
<keyword evidence="9 18" id="KW-0520">NAD</keyword>
<dbReference type="CDD" id="cd07125">
    <property type="entry name" value="ALDH_PutA-P5CDH"/>
    <property type="match status" value="1"/>
</dbReference>
<dbReference type="PROSITE" id="PS00070">
    <property type="entry name" value="ALDEHYDE_DEHYDR_CYS"/>
    <property type="match status" value="1"/>
</dbReference>
<dbReference type="GO" id="GO:0003700">
    <property type="term" value="F:DNA-binding transcription factor activity"/>
    <property type="evidence" value="ECO:0007669"/>
    <property type="project" value="InterPro"/>
</dbReference>
<dbReference type="OrthoDB" id="6187633at2"/>
<dbReference type="Gene3D" id="3.40.309.10">
    <property type="entry name" value="Aldehyde Dehydrogenase, Chain A, domain 2"/>
    <property type="match status" value="1"/>
</dbReference>
<comment type="caution">
    <text evidence="24">The sequence shown here is derived from an EMBL/GenBank/DDBJ whole genome shotgun (WGS) entry which is preliminary data.</text>
</comment>
<dbReference type="GO" id="GO:0010133">
    <property type="term" value="P:L-proline catabolic process to L-glutamate"/>
    <property type="evidence" value="ECO:0007669"/>
    <property type="project" value="UniProtKB-UniRule"/>
</dbReference>
<evidence type="ECO:0000256" key="11">
    <source>
        <dbReference type="ARBA" id="ARBA00023125"/>
    </source>
</evidence>
<feature type="domain" description="Proline dehydrogenase" evidence="21">
    <location>
        <begin position="189"/>
        <end position="484"/>
    </location>
</feature>
<comment type="similarity">
    <text evidence="17 18">In the C-terminal section; belongs to the aldehyde dehydrogenase family.</text>
</comment>
<evidence type="ECO:0000256" key="6">
    <source>
        <dbReference type="ARBA" id="ARBA00022827"/>
    </source>
</evidence>